<dbReference type="EMBL" id="JAWDGP010003066">
    <property type="protein sequence ID" value="KAK3777673.1"/>
    <property type="molecule type" value="Genomic_DNA"/>
</dbReference>
<reference evidence="2" key="1">
    <citation type="journal article" date="2023" name="G3 (Bethesda)">
        <title>A reference genome for the long-term kleptoplast-retaining sea slug Elysia crispata morphotype clarki.</title>
        <authorList>
            <person name="Eastman K.E."/>
            <person name="Pendleton A.L."/>
            <person name="Shaikh M.A."/>
            <person name="Suttiyut T."/>
            <person name="Ogas R."/>
            <person name="Tomko P."/>
            <person name="Gavelis G."/>
            <person name="Widhalm J.R."/>
            <person name="Wisecaver J.H."/>
        </authorList>
    </citation>
    <scope>NUCLEOTIDE SEQUENCE</scope>
    <source>
        <strain evidence="2">ECLA1</strain>
    </source>
</reference>
<name>A0AAE1DQ55_9GAST</name>
<evidence type="ECO:0000313" key="3">
    <source>
        <dbReference type="Proteomes" id="UP001283361"/>
    </source>
</evidence>
<dbReference type="Proteomes" id="UP001283361">
    <property type="component" value="Unassembled WGS sequence"/>
</dbReference>
<feature type="region of interest" description="Disordered" evidence="1">
    <location>
        <begin position="17"/>
        <end position="42"/>
    </location>
</feature>
<accession>A0AAE1DQ55</accession>
<evidence type="ECO:0000256" key="1">
    <source>
        <dbReference type="SAM" id="MobiDB-lite"/>
    </source>
</evidence>
<keyword evidence="3" id="KW-1185">Reference proteome</keyword>
<sequence length="199" mass="22034">MIDLAAVFLNREDHNRMDFAEDGSDNSGSESSPADPSPDGEDCGRLGAQADRVCASLTAGEIVCLFPHTTVRRRSRVISWCPVTSFIVTVSAGQDDRSHLDCYRNCPEDELTVRFKRKRSGTQKFLRCHRPVQSRLLSAIPFWLSGDTSHQLSVCLPRDRRAPIVAADAHYSLISEETPSTKRNTLHESGEITQCNAAS</sequence>
<proteinExistence type="predicted"/>
<comment type="caution">
    <text evidence="2">The sequence shown here is derived from an EMBL/GenBank/DDBJ whole genome shotgun (WGS) entry which is preliminary data.</text>
</comment>
<dbReference type="AlphaFoldDB" id="A0AAE1DQ55"/>
<evidence type="ECO:0000313" key="2">
    <source>
        <dbReference type="EMBL" id="KAK3777673.1"/>
    </source>
</evidence>
<organism evidence="2 3">
    <name type="scientific">Elysia crispata</name>
    <name type="common">lettuce slug</name>
    <dbReference type="NCBI Taxonomy" id="231223"/>
    <lineage>
        <taxon>Eukaryota</taxon>
        <taxon>Metazoa</taxon>
        <taxon>Spiralia</taxon>
        <taxon>Lophotrochozoa</taxon>
        <taxon>Mollusca</taxon>
        <taxon>Gastropoda</taxon>
        <taxon>Heterobranchia</taxon>
        <taxon>Euthyneura</taxon>
        <taxon>Panpulmonata</taxon>
        <taxon>Sacoglossa</taxon>
        <taxon>Placobranchoidea</taxon>
        <taxon>Plakobranchidae</taxon>
        <taxon>Elysia</taxon>
    </lineage>
</organism>
<feature type="region of interest" description="Disordered" evidence="1">
    <location>
        <begin position="179"/>
        <end position="199"/>
    </location>
</feature>
<protein>
    <submittedName>
        <fullName evidence="2">Uncharacterized protein</fullName>
    </submittedName>
</protein>
<gene>
    <name evidence="2" type="ORF">RRG08_021784</name>
</gene>